<evidence type="ECO:0000256" key="11">
    <source>
        <dbReference type="ARBA" id="ARBA00023303"/>
    </source>
</evidence>
<evidence type="ECO:0000256" key="6">
    <source>
        <dbReference type="ARBA" id="ARBA00022882"/>
    </source>
</evidence>
<gene>
    <name evidence="14" type="ORF">BCR36DRAFT_583704</name>
</gene>
<dbReference type="GO" id="GO:0005249">
    <property type="term" value="F:voltage-gated potassium channel activity"/>
    <property type="evidence" value="ECO:0007669"/>
    <property type="project" value="InterPro"/>
</dbReference>
<dbReference type="PANTHER" id="PTHR11537">
    <property type="entry name" value="VOLTAGE-GATED POTASSIUM CHANNEL"/>
    <property type="match status" value="1"/>
</dbReference>
<dbReference type="InterPro" id="IPR027359">
    <property type="entry name" value="Volt_channel_dom_sf"/>
</dbReference>
<dbReference type="EMBL" id="MCFH01000023">
    <property type="protein sequence ID" value="ORX49630.1"/>
    <property type="molecule type" value="Genomic_DNA"/>
</dbReference>
<evidence type="ECO:0000256" key="9">
    <source>
        <dbReference type="ARBA" id="ARBA00023065"/>
    </source>
</evidence>
<feature type="transmembrane region" description="Helical" evidence="12">
    <location>
        <begin position="245"/>
        <end position="270"/>
    </location>
</feature>
<evidence type="ECO:0000256" key="2">
    <source>
        <dbReference type="ARBA" id="ARBA00022448"/>
    </source>
</evidence>
<keyword evidence="7" id="KW-0630">Potassium</keyword>
<reference evidence="14 15" key="2">
    <citation type="submission" date="2016-08" db="EMBL/GenBank/DDBJ databases">
        <title>Pervasive Adenine N6-methylation of Active Genes in Fungi.</title>
        <authorList>
            <consortium name="DOE Joint Genome Institute"/>
            <person name="Mondo S.J."/>
            <person name="Dannebaum R.O."/>
            <person name="Kuo R.C."/>
            <person name="Labutti K."/>
            <person name="Haridas S."/>
            <person name="Kuo A."/>
            <person name="Salamov A."/>
            <person name="Ahrendt S.R."/>
            <person name="Lipzen A."/>
            <person name="Sullivan W."/>
            <person name="Andreopoulos W.B."/>
            <person name="Clum A."/>
            <person name="Lindquist E."/>
            <person name="Daum C."/>
            <person name="Ramamoorthy G.K."/>
            <person name="Gryganskyi A."/>
            <person name="Culley D."/>
            <person name="Magnuson J.K."/>
            <person name="James T.Y."/>
            <person name="O'Malley M.A."/>
            <person name="Stajich J.E."/>
            <person name="Spatafora J.W."/>
            <person name="Visel A."/>
            <person name="Grigoriev I.V."/>
        </authorList>
    </citation>
    <scope>NUCLEOTIDE SEQUENCE [LARGE SCALE GENOMIC DNA]</scope>
    <source>
        <strain evidence="15">finn</strain>
    </source>
</reference>
<protein>
    <submittedName>
        <fullName evidence="14">Voltage-gated potassium channel</fullName>
    </submittedName>
</protein>
<evidence type="ECO:0000256" key="12">
    <source>
        <dbReference type="SAM" id="Phobius"/>
    </source>
</evidence>
<dbReference type="InterPro" id="IPR028325">
    <property type="entry name" value="VG_K_chnl"/>
</dbReference>
<dbReference type="AlphaFoldDB" id="A0A1Y1V8E2"/>
<evidence type="ECO:0000256" key="10">
    <source>
        <dbReference type="ARBA" id="ARBA00023136"/>
    </source>
</evidence>
<evidence type="ECO:0000256" key="3">
    <source>
        <dbReference type="ARBA" id="ARBA00022538"/>
    </source>
</evidence>
<dbReference type="InterPro" id="IPR005821">
    <property type="entry name" value="Ion_trans_dom"/>
</dbReference>
<proteinExistence type="predicted"/>
<keyword evidence="3" id="KW-0633">Potassium transport</keyword>
<keyword evidence="2" id="KW-0813">Transport</keyword>
<keyword evidence="4 12" id="KW-0812">Transmembrane</keyword>
<comment type="caution">
    <text evidence="14">The sequence shown here is derived from an EMBL/GenBank/DDBJ whole genome shotgun (WGS) entry which is preliminary data.</text>
</comment>
<accession>A0A1Y1V8E2</accession>
<evidence type="ECO:0000256" key="4">
    <source>
        <dbReference type="ARBA" id="ARBA00022692"/>
    </source>
</evidence>
<evidence type="ECO:0000256" key="5">
    <source>
        <dbReference type="ARBA" id="ARBA00022826"/>
    </source>
</evidence>
<name>A0A1Y1V8E2_9FUNG</name>
<keyword evidence="8 12" id="KW-1133">Transmembrane helix</keyword>
<feature type="transmembrane region" description="Helical" evidence="12">
    <location>
        <begin position="187"/>
        <end position="209"/>
    </location>
</feature>
<feature type="transmembrane region" description="Helical" evidence="12">
    <location>
        <begin position="59"/>
        <end position="78"/>
    </location>
</feature>
<keyword evidence="11 14" id="KW-0407">Ion channel</keyword>
<keyword evidence="10 12" id="KW-0472">Membrane</keyword>
<dbReference type="GO" id="GO:0008076">
    <property type="term" value="C:voltage-gated potassium channel complex"/>
    <property type="evidence" value="ECO:0007669"/>
    <property type="project" value="InterPro"/>
</dbReference>
<reference evidence="14 15" key="1">
    <citation type="submission" date="2016-08" db="EMBL/GenBank/DDBJ databases">
        <title>Genomes of anaerobic fungi encode conserved fungal cellulosomes for biomass hydrolysis.</title>
        <authorList>
            <consortium name="DOE Joint Genome Institute"/>
            <person name="Haitjema C.H."/>
            <person name="Gilmore S.P."/>
            <person name="Henske J.K."/>
            <person name="Solomon K.V."/>
            <person name="De Groot R."/>
            <person name="Kuo A."/>
            <person name="Mondo S.J."/>
            <person name="Salamov A.A."/>
            <person name="Labutti K."/>
            <person name="Zhao Z."/>
            <person name="Chiniquy J."/>
            <person name="Barry K."/>
            <person name="Brewer H.M."/>
            <person name="Purvine S.O."/>
            <person name="Wright A.T."/>
            <person name="Boxma B."/>
            <person name="Van Alen T."/>
            <person name="Hackstein J.H."/>
            <person name="Baker S.E."/>
            <person name="Grigoriev I.V."/>
            <person name="O'Malley M.A."/>
        </authorList>
    </citation>
    <scope>NUCLEOTIDE SEQUENCE [LARGE SCALE GENOMIC DNA]</scope>
    <source>
        <strain evidence="15">finn</strain>
    </source>
</reference>
<dbReference type="Gene3D" id="1.10.287.70">
    <property type="match status" value="1"/>
</dbReference>
<dbReference type="PANTHER" id="PTHR11537:SF254">
    <property type="entry name" value="POTASSIUM VOLTAGE-GATED CHANNEL PROTEIN SHAB"/>
    <property type="match status" value="1"/>
</dbReference>
<dbReference type="Pfam" id="PF00520">
    <property type="entry name" value="Ion_trans"/>
    <property type="match status" value="1"/>
</dbReference>
<feature type="transmembrane region" description="Helical" evidence="12">
    <location>
        <begin position="87"/>
        <end position="104"/>
    </location>
</feature>
<evidence type="ECO:0000256" key="7">
    <source>
        <dbReference type="ARBA" id="ARBA00022958"/>
    </source>
</evidence>
<feature type="transmembrane region" description="Helical" evidence="12">
    <location>
        <begin position="124"/>
        <end position="143"/>
    </location>
</feature>
<organism evidence="14 15">
    <name type="scientific">Piromyces finnis</name>
    <dbReference type="NCBI Taxonomy" id="1754191"/>
    <lineage>
        <taxon>Eukaryota</taxon>
        <taxon>Fungi</taxon>
        <taxon>Fungi incertae sedis</taxon>
        <taxon>Chytridiomycota</taxon>
        <taxon>Chytridiomycota incertae sedis</taxon>
        <taxon>Neocallimastigomycetes</taxon>
        <taxon>Neocallimastigales</taxon>
        <taxon>Neocallimastigaceae</taxon>
        <taxon>Piromyces</taxon>
    </lineage>
</organism>
<dbReference type="SUPFAM" id="SSF81324">
    <property type="entry name" value="Voltage-gated potassium channels"/>
    <property type="match status" value="1"/>
</dbReference>
<keyword evidence="6" id="KW-0851">Voltage-gated channel</keyword>
<dbReference type="Proteomes" id="UP000193719">
    <property type="component" value="Unassembled WGS sequence"/>
</dbReference>
<comment type="subcellular location">
    <subcellularLocation>
        <location evidence="1">Membrane</location>
        <topology evidence="1">Multi-pass membrane protein</topology>
    </subcellularLocation>
</comment>
<keyword evidence="15" id="KW-1185">Reference proteome</keyword>
<dbReference type="STRING" id="1754191.A0A1Y1V8E2"/>
<dbReference type="OrthoDB" id="415460at2759"/>
<evidence type="ECO:0000259" key="13">
    <source>
        <dbReference type="Pfam" id="PF00520"/>
    </source>
</evidence>
<keyword evidence="9" id="KW-0406">Ion transport</keyword>
<feature type="domain" description="Ion transport" evidence="13">
    <location>
        <begin position="60"/>
        <end position="269"/>
    </location>
</feature>
<sequence>MDTSSNNESNEEINNINNVSIYTSQLSMESKTDDSTDKSIRKRIFEIIEPSVNSDVVSLIYDVSMIIAIVISIIPLAFKEEHKLFDIIDKVTVSIFIIDYILRYMTADYKLKNKSFVSFIKYPFTLWAIIDLLSILPSFLSMLNDGFKVVRIVRVIKPLKIIRIFKTFRYSNSILIIAEVIKHSKYPLMAVGTLSLLYILVSSLIIFNVEGDSFETFFDAVYWATVSLTTVGYGDIYPHTHEGRIVAMFSSLFGIALIALPSGIITAGYMDSINERNEKRKLKREKKKQVIRAASEEMLINDSIYSETIVADKDITSSYNINTLQ</sequence>
<evidence type="ECO:0000256" key="1">
    <source>
        <dbReference type="ARBA" id="ARBA00004141"/>
    </source>
</evidence>
<keyword evidence="5" id="KW-0631">Potassium channel</keyword>
<dbReference type="PRINTS" id="PR00169">
    <property type="entry name" value="KCHANNEL"/>
</dbReference>
<evidence type="ECO:0000313" key="14">
    <source>
        <dbReference type="EMBL" id="ORX49630.1"/>
    </source>
</evidence>
<evidence type="ECO:0000256" key="8">
    <source>
        <dbReference type="ARBA" id="ARBA00022989"/>
    </source>
</evidence>
<dbReference type="GO" id="GO:0001508">
    <property type="term" value="P:action potential"/>
    <property type="evidence" value="ECO:0007669"/>
    <property type="project" value="TreeGrafter"/>
</dbReference>
<dbReference type="Gene3D" id="1.20.120.350">
    <property type="entry name" value="Voltage-gated potassium channels. Chain C"/>
    <property type="match status" value="1"/>
</dbReference>
<evidence type="ECO:0000313" key="15">
    <source>
        <dbReference type="Proteomes" id="UP000193719"/>
    </source>
</evidence>